<organism evidence="2 3">
    <name type="scientific">Caenorhabditis bovis</name>
    <dbReference type="NCBI Taxonomy" id="2654633"/>
    <lineage>
        <taxon>Eukaryota</taxon>
        <taxon>Metazoa</taxon>
        <taxon>Ecdysozoa</taxon>
        <taxon>Nematoda</taxon>
        <taxon>Chromadorea</taxon>
        <taxon>Rhabditida</taxon>
        <taxon>Rhabditina</taxon>
        <taxon>Rhabditomorpha</taxon>
        <taxon>Rhabditoidea</taxon>
        <taxon>Rhabditidae</taxon>
        <taxon>Peloderinae</taxon>
        <taxon>Caenorhabditis</taxon>
    </lineage>
</organism>
<feature type="compositionally biased region" description="Basic and acidic residues" evidence="1">
    <location>
        <begin position="1"/>
        <end position="16"/>
    </location>
</feature>
<keyword evidence="3" id="KW-1185">Reference proteome</keyword>
<name>A0A8S1FCI2_9PELO</name>
<comment type="caution">
    <text evidence="2">The sequence shown here is derived from an EMBL/GenBank/DDBJ whole genome shotgun (WGS) entry which is preliminary data.</text>
</comment>
<evidence type="ECO:0000256" key="1">
    <source>
        <dbReference type="SAM" id="MobiDB-lite"/>
    </source>
</evidence>
<evidence type="ECO:0000313" key="2">
    <source>
        <dbReference type="EMBL" id="CAB3408651.1"/>
    </source>
</evidence>
<sequence>MSNIELDVRPRRKNDEGEGEEEEEAKGAMPSTTQFSIVLLVLIYQLFPVAADCGCGPKCVNYSDATKCTRCCTHAVKRALRHAADARRQFAWSDIDYHHRPWKTPEPSTNLLLSKIIDYLRTK</sequence>
<protein>
    <submittedName>
        <fullName evidence="2">Uncharacterized protein</fullName>
    </submittedName>
</protein>
<reference evidence="2 3" key="1">
    <citation type="submission" date="2020-04" db="EMBL/GenBank/DDBJ databases">
        <authorList>
            <person name="Laetsch R D."/>
            <person name="Stevens L."/>
            <person name="Kumar S."/>
            <person name="Blaxter L. M."/>
        </authorList>
    </citation>
    <scope>NUCLEOTIDE SEQUENCE [LARGE SCALE GENOMIC DNA]</scope>
</reference>
<dbReference type="Proteomes" id="UP000494206">
    <property type="component" value="Unassembled WGS sequence"/>
</dbReference>
<evidence type="ECO:0000313" key="3">
    <source>
        <dbReference type="Proteomes" id="UP000494206"/>
    </source>
</evidence>
<dbReference type="OrthoDB" id="5856122at2759"/>
<dbReference type="EMBL" id="CADEPM010000007">
    <property type="protein sequence ID" value="CAB3408651.1"/>
    <property type="molecule type" value="Genomic_DNA"/>
</dbReference>
<gene>
    <name evidence="2" type="ORF">CBOVIS_LOCUS10405</name>
</gene>
<accession>A0A8S1FCI2</accession>
<proteinExistence type="predicted"/>
<dbReference type="AlphaFoldDB" id="A0A8S1FCI2"/>
<feature type="region of interest" description="Disordered" evidence="1">
    <location>
        <begin position="1"/>
        <end position="29"/>
    </location>
</feature>